<gene>
    <name evidence="2" type="ORF">FIV36_30615</name>
    <name evidence="1" type="ORF">SAMN05216591_0654</name>
</gene>
<dbReference type="Proteomes" id="UP000317951">
    <property type="component" value="Unassembled WGS sequence"/>
</dbReference>
<dbReference type="OrthoDB" id="6107855at2"/>
<protein>
    <recommendedName>
        <fullName evidence="5">Phage replication protein</fullName>
    </recommendedName>
</protein>
<dbReference type="EMBL" id="VFET01000056">
    <property type="protein sequence ID" value="TWR96589.1"/>
    <property type="molecule type" value="Genomic_DNA"/>
</dbReference>
<dbReference type="GeneID" id="78552184"/>
<evidence type="ECO:0000313" key="3">
    <source>
        <dbReference type="Proteomes" id="UP000182858"/>
    </source>
</evidence>
<organism evidence="2 4">
    <name type="scientific">Pseudomonas extremaustralis</name>
    <dbReference type="NCBI Taxonomy" id="359110"/>
    <lineage>
        <taxon>Bacteria</taxon>
        <taxon>Pseudomonadati</taxon>
        <taxon>Pseudomonadota</taxon>
        <taxon>Gammaproteobacteria</taxon>
        <taxon>Pseudomonadales</taxon>
        <taxon>Pseudomonadaceae</taxon>
        <taxon>Pseudomonas</taxon>
    </lineage>
</organism>
<reference evidence="1 3" key="1">
    <citation type="submission" date="2016-10" db="EMBL/GenBank/DDBJ databases">
        <authorList>
            <person name="Varghese N."/>
            <person name="Submissions S."/>
        </authorList>
    </citation>
    <scope>NUCLEOTIDE SEQUENCE [LARGE SCALE GENOMIC DNA]</scope>
    <source>
        <strain evidence="1 3">DSM 17835</strain>
    </source>
</reference>
<evidence type="ECO:0000313" key="1">
    <source>
        <dbReference type="EMBL" id="SDE69759.1"/>
    </source>
</evidence>
<keyword evidence="3" id="KW-1185">Reference proteome</keyword>
<dbReference type="AlphaFoldDB" id="A0A5C5PZH9"/>
<accession>A0A5C5PZH9</accession>
<dbReference type="EMBL" id="LT629689">
    <property type="protein sequence ID" value="SDE69759.1"/>
    <property type="molecule type" value="Genomic_DNA"/>
</dbReference>
<dbReference type="Proteomes" id="UP000182858">
    <property type="component" value="Chromosome I"/>
</dbReference>
<reference evidence="2 4" key="2">
    <citation type="submission" date="2019-06" db="EMBL/GenBank/DDBJ databases">
        <title>Pseudomonas bimorpha sp. nov. isolated from bovine raw milk and skim milk concentrate.</title>
        <authorList>
            <person name="Hofmann K."/>
            <person name="Huptas C."/>
            <person name="Doll E."/>
            <person name="Scherer S."/>
            <person name="Wenning M."/>
        </authorList>
    </citation>
    <scope>NUCLEOTIDE SEQUENCE [LARGE SCALE GENOMIC DNA]</scope>
    <source>
        <strain evidence="2 4">DSM 17835</strain>
    </source>
</reference>
<sequence length="268" mass="30442">MARSRNIKPGFFSNEHLAELDFATRLLFIGMWTEADREGRLEDRPRRLKMALFPADNVDIEKMLADLDHLGFITRYTVGSFHAIQIVNWAKHQNPHLKEAKSTIPEMTVLEPCPVKVGASTMQAPDENSSFPADSLSSDSGFLIPDSLPPSPAPVVVEDLFPKFWKLYPRKVGKDKAEKAWAKLKVNPELFELMAKALGKQVLTPEWIKDKGQFIPHPSTWLNGKRWEDEIPDTPTNVHLLPVNRHTNFESRDYKAGTKENANGTFRI</sequence>
<evidence type="ECO:0008006" key="5">
    <source>
        <dbReference type="Google" id="ProtNLM"/>
    </source>
</evidence>
<dbReference type="RefSeq" id="WP_010568086.1">
    <property type="nucleotide sequence ID" value="NZ_LT629689.1"/>
</dbReference>
<evidence type="ECO:0000313" key="2">
    <source>
        <dbReference type="EMBL" id="TWR96589.1"/>
    </source>
</evidence>
<name>A0A5C5PZH9_9PSED</name>
<evidence type="ECO:0000313" key="4">
    <source>
        <dbReference type="Proteomes" id="UP000317951"/>
    </source>
</evidence>
<proteinExistence type="predicted"/>